<feature type="domain" description="Aminoglycoside phosphotransferase" evidence="1">
    <location>
        <begin position="23"/>
        <end position="249"/>
    </location>
</feature>
<sequence>MEIMQKEIQKFLTEHLGKADFKLEPIKKGGSDRQFFRVTLPHGDRFIFMHYGDEVAENAHWGGINKFMASLNMNVPRIITQDISKHFILIEDLGDVDLWSLRFEPWEERRDFYFQVLTQIYRLHSFDLKSAPADVQLSESYGPRLYKWEHDYFLENLVWEVCKIKLSSSDAAKLNKELDALSARLQKIEPSLIHRDFQSQNIMIKNGRPVMIDFQGMRLGCLFYDLGSLICDPYVTFEDEERNELINYYYELMNPSYSRDEFVHNFWMGSVQRLLQALGAYGFLGLKKHKTDFLGHIGNGLENLLIAVDNVGALEMLSELATECETILAGKNY</sequence>
<dbReference type="GO" id="GO:0016740">
    <property type="term" value="F:transferase activity"/>
    <property type="evidence" value="ECO:0007669"/>
    <property type="project" value="UniProtKB-KW"/>
</dbReference>
<dbReference type="InterPro" id="IPR002575">
    <property type="entry name" value="Aminoglycoside_PTrfase"/>
</dbReference>
<organism evidence="2">
    <name type="scientific">hydrocarbon metagenome</name>
    <dbReference type="NCBI Taxonomy" id="938273"/>
    <lineage>
        <taxon>unclassified sequences</taxon>
        <taxon>metagenomes</taxon>
        <taxon>ecological metagenomes</taxon>
    </lineage>
</organism>
<dbReference type="InterPro" id="IPR011009">
    <property type="entry name" value="Kinase-like_dom_sf"/>
</dbReference>
<comment type="caution">
    <text evidence="2">The sequence shown here is derived from an EMBL/GenBank/DDBJ whole genome shotgun (WGS) entry which is preliminary data.</text>
</comment>
<evidence type="ECO:0000313" key="2">
    <source>
        <dbReference type="EMBL" id="KUG23044.1"/>
    </source>
</evidence>
<protein>
    <submittedName>
        <fullName evidence="2">Phosphotransferase involved in threonylcarbamoyladenosine t(6)a37 formation in trna</fullName>
    </submittedName>
</protein>
<proteinExistence type="predicted"/>
<accession>A0A0W8FQJ0</accession>
<evidence type="ECO:0000259" key="1">
    <source>
        <dbReference type="Pfam" id="PF01636"/>
    </source>
</evidence>
<gene>
    <name evidence="2" type="ORF">ASZ90_007170</name>
</gene>
<dbReference type="Pfam" id="PF01636">
    <property type="entry name" value="APH"/>
    <property type="match status" value="1"/>
</dbReference>
<dbReference type="SUPFAM" id="SSF56112">
    <property type="entry name" value="Protein kinase-like (PK-like)"/>
    <property type="match status" value="1"/>
</dbReference>
<name>A0A0W8FQJ0_9ZZZZ</name>
<dbReference type="Gene3D" id="3.30.200.20">
    <property type="entry name" value="Phosphorylase Kinase, domain 1"/>
    <property type="match status" value="1"/>
</dbReference>
<keyword evidence="2" id="KW-0808">Transferase</keyword>
<dbReference type="Gene3D" id="3.90.1200.10">
    <property type="match status" value="1"/>
</dbReference>
<dbReference type="AlphaFoldDB" id="A0A0W8FQJ0"/>
<dbReference type="EMBL" id="LNQE01000924">
    <property type="protein sequence ID" value="KUG23044.1"/>
    <property type="molecule type" value="Genomic_DNA"/>
</dbReference>
<reference evidence="2" key="1">
    <citation type="journal article" date="2015" name="Proc. Natl. Acad. Sci. U.S.A.">
        <title>Networks of energetic and metabolic interactions define dynamics in microbial communities.</title>
        <authorList>
            <person name="Embree M."/>
            <person name="Liu J.K."/>
            <person name="Al-Bassam M.M."/>
            <person name="Zengler K."/>
        </authorList>
    </citation>
    <scope>NUCLEOTIDE SEQUENCE</scope>
</reference>